<dbReference type="Proteomes" id="UP001165083">
    <property type="component" value="Unassembled WGS sequence"/>
</dbReference>
<dbReference type="AlphaFoldDB" id="A0A9W6TEH6"/>
<proteinExistence type="predicted"/>
<dbReference type="OrthoDB" id="125481at2759"/>
<protein>
    <submittedName>
        <fullName evidence="1">Unnamed protein product</fullName>
    </submittedName>
</protein>
<sequence>MLKANCSVLHAANSAKLTPFFILPCRQHLASSFKPGCPVVATSAASATRLIYLSEYIIRAGRPNTMDAIVTTSVDLTAILTYLWIDLIVMDHLSLAFCEKSRARNHQGNHWQKKIFDQSRTPHLRRIEENSDEVATNNLSFPDRLLQGKRKQTSRFIDLRWIPPASNDVERLFSTAGLVLTDRRQHVDPTTLETLVFWSLIDACEKQC</sequence>
<gene>
    <name evidence="1" type="ORF">Plil01_000257300</name>
</gene>
<organism evidence="1 2">
    <name type="scientific">Phytophthora lilii</name>
    <dbReference type="NCBI Taxonomy" id="2077276"/>
    <lineage>
        <taxon>Eukaryota</taxon>
        <taxon>Sar</taxon>
        <taxon>Stramenopiles</taxon>
        <taxon>Oomycota</taxon>
        <taxon>Peronosporomycetes</taxon>
        <taxon>Peronosporales</taxon>
        <taxon>Peronosporaceae</taxon>
        <taxon>Phytophthora</taxon>
    </lineage>
</organism>
<comment type="caution">
    <text evidence="1">The sequence shown here is derived from an EMBL/GenBank/DDBJ whole genome shotgun (WGS) entry which is preliminary data.</text>
</comment>
<name>A0A9W6TEH6_9STRA</name>
<keyword evidence="2" id="KW-1185">Reference proteome</keyword>
<dbReference type="EMBL" id="BSXW01000093">
    <property type="protein sequence ID" value="GMF11905.1"/>
    <property type="molecule type" value="Genomic_DNA"/>
</dbReference>
<evidence type="ECO:0000313" key="1">
    <source>
        <dbReference type="EMBL" id="GMF11905.1"/>
    </source>
</evidence>
<accession>A0A9W6TEH6</accession>
<evidence type="ECO:0000313" key="2">
    <source>
        <dbReference type="Proteomes" id="UP001165083"/>
    </source>
</evidence>
<reference evidence="1" key="1">
    <citation type="submission" date="2023-04" db="EMBL/GenBank/DDBJ databases">
        <title>Phytophthora lilii NBRC 32176.</title>
        <authorList>
            <person name="Ichikawa N."/>
            <person name="Sato H."/>
            <person name="Tonouchi N."/>
        </authorList>
    </citation>
    <scope>NUCLEOTIDE SEQUENCE</scope>
    <source>
        <strain evidence="1">NBRC 32176</strain>
    </source>
</reference>